<dbReference type="GO" id="GO:0032259">
    <property type="term" value="P:methylation"/>
    <property type="evidence" value="ECO:0007669"/>
    <property type="project" value="UniProtKB-KW"/>
</dbReference>
<feature type="transmembrane region" description="Helical" evidence="1">
    <location>
        <begin position="366"/>
        <end position="385"/>
    </location>
</feature>
<dbReference type="CDD" id="cd02440">
    <property type="entry name" value="AdoMet_MTases"/>
    <property type="match status" value="1"/>
</dbReference>
<dbReference type="Proteomes" id="UP000184171">
    <property type="component" value="Unassembled WGS sequence"/>
</dbReference>
<dbReference type="Gene3D" id="3.40.50.150">
    <property type="entry name" value="Vaccinia Virus protein VP39"/>
    <property type="match status" value="1"/>
</dbReference>
<dbReference type="OrthoDB" id="529208at2"/>
<dbReference type="EMBL" id="FQZT01000002">
    <property type="protein sequence ID" value="SHI76131.1"/>
    <property type="molecule type" value="Genomic_DNA"/>
</dbReference>
<dbReference type="Pfam" id="PF08241">
    <property type="entry name" value="Methyltransf_11"/>
    <property type="match status" value="1"/>
</dbReference>
<dbReference type="RefSeq" id="WP_072905797.1">
    <property type="nucleotide sequence ID" value="NZ_FQZT01000002.1"/>
</dbReference>
<evidence type="ECO:0000313" key="4">
    <source>
        <dbReference type="Proteomes" id="UP000184171"/>
    </source>
</evidence>
<keyword evidence="1" id="KW-1133">Transmembrane helix</keyword>
<proteinExistence type="predicted"/>
<keyword evidence="3" id="KW-0489">Methyltransferase</keyword>
<reference evidence="3 4" key="1">
    <citation type="submission" date="2016-11" db="EMBL/GenBank/DDBJ databases">
        <authorList>
            <person name="Jaros S."/>
            <person name="Januszkiewicz K."/>
            <person name="Wedrychowicz H."/>
        </authorList>
    </citation>
    <scope>NUCLEOTIDE SEQUENCE [LARGE SCALE GENOMIC DNA]</scope>
    <source>
        <strain evidence="3 4">DSM 5091</strain>
    </source>
</reference>
<dbReference type="InterPro" id="IPR029063">
    <property type="entry name" value="SAM-dependent_MTases_sf"/>
</dbReference>
<dbReference type="AlphaFoldDB" id="A0A1M6DSF3"/>
<dbReference type="PANTHER" id="PTHR43861">
    <property type="entry name" value="TRANS-ACONITATE 2-METHYLTRANSFERASE-RELATED"/>
    <property type="match status" value="1"/>
</dbReference>
<keyword evidence="1" id="KW-0812">Transmembrane</keyword>
<feature type="domain" description="Methyltransferase type 11" evidence="2">
    <location>
        <begin position="72"/>
        <end position="164"/>
    </location>
</feature>
<organism evidence="3 4">
    <name type="scientific">Malonomonas rubra DSM 5091</name>
    <dbReference type="NCBI Taxonomy" id="1122189"/>
    <lineage>
        <taxon>Bacteria</taxon>
        <taxon>Pseudomonadati</taxon>
        <taxon>Thermodesulfobacteriota</taxon>
        <taxon>Desulfuromonadia</taxon>
        <taxon>Desulfuromonadales</taxon>
        <taxon>Geopsychrobacteraceae</taxon>
        <taxon>Malonomonas</taxon>
    </lineage>
</organism>
<dbReference type="SUPFAM" id="SSF53335">
    <property type="entry name" value="S-adenosyl-L-methionine-dependent methyltransferases"/>
    <property type="match status" value="1"/>
</dbReference>
<keyword evidence="4" id="KW-1185">Reference proteome</keyword>
<evidence type="ECO:0000256" key="1">
    <source>
        <dbReference type="SAM" id="Phobius"/>
    </source>
</evidence>
<evidence type="ECO:0000313" key="3">
    <source>
        <dbReference type="EMBL" id="SHI76131.1"/>
    </source>
</evidence>
<name>A0A1M6DSF3_MALRU</name>
<evidence type="ECO:0000259" key="2">
    <source>
        <dbReference type="Pfam" id="PF08241"/>
    </source>
</evidence>
<dbReference type="STRING" id="1122189.SAMN02745165_00790"/>
<sequence>MDVQKHRESFDKIYKDLPTGNSDIVFPLRDIDAFDLGPSKNRAKDYYCYMYRRFSCHILNEIKLEEGLDVLVLGCGQGTDEKNIKSLCPSANIRSTDISAEMIKRAIDGASPSTFALASAENMPFPDNSFDRIVSREVIEHVDKPQQMLNEVSRMLRDNGVAVITTENEESLSRKHAGGEFIKRIIRLFFRKNASFDVVAFKDEAPTLREMKALAEKTDLDLCDYFWDGALYQSLPSLYRWLKGNNLASLAYKLSALENSRFFAPLFCDQAKYVFRKKKPINVDVMNSPPDFVCPVCQGELELLVDELNCPSHGSFPVASVPDFVFVGGEKKDVQTVTPLRDVSDLSKSVEMSFWCKLGRYVERRILHAYSFFLVLCGCLIILFLPKNPDTGSKRIDGESNLVEFIKFAKS</sequence>
<dbReference type="PANTHER" id="PTHR43861:SF1">
    <property type="entry name" value="TRANS-ACONITATE 2-METHYLTRANSFERASE"/>
    <property type="match status" value="1"/>
</dbReference>
<gene>
    <name evidence="3" type="ORF">SAMN02745165_00790</name>
</gene>
<accession>A0A1M6DSF3</accession>
<dbReference type="GO" id="GO:0008757">
    <property type="term" value="F:S-adenosylmethionine-dependent methyltransferase activity"/>
    <property type="evidence" value="ECO:0007669"/>
    <property type="project" value="InterPro"/>
</dbReference>
<dbReference type="InterPro" id="IPR013216">
    <property type="entry name" value="Methyltransf_11"/>
</dbReference>
<keyword evidence="3" id="KW-0808">Transferase</keyword>
<keyword evidence="1" id="KW-0472">Membrane</keyword>
<protein>
    <submittedName>
        <fullName evidence="3">Methyltransferase domain-containing protein</fullName>
    </submittedName>
</protein>